<sequence>MSGKRSTTETPKETPRSNRQATAVSKKSKEPNPEIIEISNELLNGAPTTSVDPCKAGAVYSYLRKHKQEVLKKPDYFLAQRIDDVCSELMLLSSQTSYCEYRGEEIAAAEEKLEQAKNQLQLILDEREKVNQLFNNQKAKNIEKLEQQQQEELEQLEQKYNSGIPPKFKKVSNEVLNIRKQEEFLRNSKRYMEAQQLKEEADALEAFELARQEVKYHNEKIEAKEKLMAQHQTQMKCLLEKMNRQYNAMMPNSYDRENHWKSVIGHLEVQIRRLRGDKREVKKVTQSMLTKERGLPSLGKKVPQSPMTRVTTVNNQRAYTRYGTRRPKSSFQ</sequence>
<feature type="coiled-coil region" evidence="1">
    <location>
        <begin position="99"/>
        <end position="162"/>
    </location>
</feature>
<dbReference type="PANTHER" id="PTHR47026:SF2">
    <property type="entry name" value="FLAGELLAR ASSOCIATED PROTEIN"/>
    <property type="match status" value="1"/>
</dbReference>
<dbReference type="PANTHER" id="PTHR47026">
    <property type="entry name" value="PIGMENTOSA GTPASE REGULATOR-LIKE PROTEIN, PUTATIVE-RELATED"/>
    <property type="match status" value="1"/>
</dbReference>
<feature type="compositionally biased region" description="Basic and acidic residues" evidence="2">
    <location>
        <begin position="1"/>
        <end position="16"/>
    </location>
</feature>
<keyword evidence="4" id="KW-1185">Reference proteome</keyword>
<dbReference type="Proteomes" id="UP000179807">
    <property type="component" value="Unassembled WGS sequence"/>
</dbReference>
<protein>
    <submittedName>
        <fullName evidence="3">Uncharacterized protein</fullName>
    </submittedName>
</protein>
<dbReference type="VEuPathDB" id="TrichDB:TRFO_40871"/>
<name>A0A1J4J579_9EUKA</name>
<dbReference type="RefSeq" id="XP_068345948.1">
    <property type="nucleotide sequence ID" value="XM_068513451.1"/>
</dbReference>
<organism evidence="3 4">
    <name type="scientific">Tritrichomonas foetus</name>
    <dbReference type="NCBI Taxonomy" id="1144522"/>
    <lineage>
        <taxon>Eukaryota</taxon>
        <taxon>Metamonada</taxon>
        <taxon>Parabasalia</taxon>
        <taxon>Tritrichomonadida</taxon>
        <taxon>Tritrichomonadidae</taxon>
        <taxon>Tritrichomonas</taxon>
    </lineage>
</organism>
<dbReference type="GeneID" id="94848155"/>
<evidence type="ECO:0000256" key="1">
    <source>
        <dbReference type="SAM" id="Coils"/>
    </source>
</evidence>
<keyword evidence="1" id="KW-0175">Coiled coil</keyword>
<dbReference type="AlphaFoldDB" id="A0A1J4J579"/>
<proteinExistence type="predicted"/>
<dbReference type="OrthoDB" id="10667604at2759"/>
<comment type="caution">
    <text evidence="3">The sequence shown here is derived from an EMBL/GenBank/DDBJ whole genome shotgun (WGS) entry which is preliminary data.</text>
</comment>
<dbReference type="EMBL" id="MLAK01001465">
    <property type="protein sequence ID" value="OHS92811.1"/>
    <property type="molecule type" value="Genomic_DNA"/>
</dbReference>
<evidence type="ECO:0000313" key="4">
    <source>
        <dbReference type="Proteomes" id="UP000179807"/>
    </source>
</evidence>
<gene>
    <name evidence="3" type="ORF">TRFO_40871</name>
</gene>
<feature type="compositionally biased region" description="Low complexity" evidence="2">
    <location>
        <begin position="33"/>
        <end position="44"/>
    </location>
</feature>
<reference evidence="3" key="1">
    <citation type="submission" date="2016-10" db="EMBL/GenBank/DDBJ databases">
        <authorList>
            <person name="Benchimol M."/>
            <person name="Almeida L.G."/>
            <person name="Vasconcelos A.T."/>
            <person name="Perreira-Neves A."/>
            <person name="Rosa I.A."/>
            <person name="Tasca T."/>
            <person name="Bogo M.R."/>
            <person name="de Souza W."/>
        </authorList>
    </citation>
    <scope>NUCLEOTIDE SEQUENCE [LARGE SCALE GENOMIC DNA]</scope>
    <source>
        <strain evidence="3">K</strain>
    </source>
</reference>
<evidence type="ECO:0000313" key="3">
    <source>
        <dbReference type="EMBL" id="OHS92811.1"/>
    </source>
</evidence>
<accession>A0A1J4J579</accession>
<evidence type="ECO:0000256" key="2">
    <source>
        <dbReference type="SAM" id="MobiDB-lite"/>
    </source>
</evidence>
<feature type="region of interest" description="Disordered" evidence="2">
    <location>
        <begin position="1"/>
        <end position="47"/>
    </location>
</feature>